<dbReference type="InterPro" id="IPR013783">
    <property type="entry name" value="Ig-like_fold"/>
</dbReference>
<comment type="caution">
    <text evidence="8">The sequence shown here is derived from an EMBL/GenBank/DDBJ whole genome shotgun (WGS) entry which is preliminary data.</text>
</comment>
<evidence type="ECO:0000259" key="6">
    <source>
        <dbReference type="Pfam" id="PF17389"/>
    </source>
</evidence>
<evidence type="ECO:0000259" key="7">
    <source>
        <dbReference type="Pfam" id="PF17390"/>
    </source>
</evidence>
<evidence type="ECO:0000259" key="5">
    <source>
        <dbReference type="Pfam" id="PF08531"/>
    </source>
</evidence>
<dbReference type="Proteomes" id="UP001644719">
    <property type="component" value="Unassembled WGS sequence"/>
</dbReference>
<dbReference type="PANTHER" id="PTHR33307">
    <property type="entry name" value="ALPHA-RHAMNOSIDASE (EUROFUNG)"/>
    <property type="match status" value="1"/>
</dbReference>
<dbReference type="Pfam" id="PF05592">
    <property type="entry name" value="Bac_rhamnosid"/>
    <property type="match status" value="1"/>
</dbReference>
<dbReference type="InterPro" id="IPR008928">
    <property type="entry name" value="6-hairpin_glycosidase_sf"/>
</dbReference>
<keyword evidence="9" id="KW-1185">Reference proteome</keyword>
<gene>
    <name evidence="8" type="ORF">G5B17_04220</name>
</gene>
<evidence type="ECO:0000313" key="9">
    <source>
        <dbReference type="Proteomes" id="UP001644719"/>
    </source>
</evidence>
<feature type="domain" description="Alpha-L-rhamnosidase C-terminal" evidence="7">
    <location>
        <begin position="789"/>
        <end position="859"/>
    </location>
</feature>
<dbReference type="Pfam" id="PF08531">
    <property type="entry name" value="Bac_rhamnosid_N"/>
    <property type="match status" value="1"/>
</dbReference>
<dbReference type="Gene3D" id="2.60.420.10">
    <property type="entry name" value="Maltose phosphorylase, domain 3"/>
    <property type="match status" value="1"/>
</dbReference>
<evidence type="ECO:0000256" key="2">
    <source>
        <dbReference type="ARBA" id="ARBA00012652"/>
    </source>
</evidence>
<dbReference type="RefSeq" id="WP_173769398.1">
    <property type="nucleotide sequence ID" value="NZ_JAAITS010000008.1"/>
</dbReference>
<dbReference type="PIRSF" id="PIRSF010631">
    <property type="entry name" value="A-rhamnsds"/>
    <property type="match status" value="1"/>
</dbReference>
<reference evidence="8 9" key="1">
    <citation type="journal article" date="2020" name="Cell Host Microbe">
        <title>Functional and Genomic Variation between Human-Derived Isolates of Lachnospiraceae Reveals Inter- and Intra-Species Diversity.</title>
        <authorList>
            <person name="Sorbara M.T."/>
            <person name="Littmann E.R."/>
            <person name="Fontana E."/>
            <person name="Moody T.U."/>
            <person name="Kohout C.E."/>
            <person name="Gjonbalaj M."/>
            <person name="Eaton V."/>
            <person name="Seok R."/>
            <person name="Leiner I.M."/>
            <person name="Pamer E.G."/>
        </authorList>
    </citation>
    <scope>NUCLEOTIDE SEQUENCE [LARGE SCALE GENOMIC DNA]</scope>
    <source>
        <strain evidence="8 9">MSK.17.74</strain>
    </source>
</reference>
<evidence type="ECO:0000259" key="4">
    <source>
        <dbReference type="Pfam" id="PF05592"/>
    </source>
</evidence>
<dbReference type="Pfam" id="PF17390">
    <property type="entry name" value="Bac_rhamnosid_C"/>
    <property type="match status" value="1"/>
</dbReference>
<dbReference type="InterPro" id="IPR035398">
    <property type="entry name" value="Bac_rhamnosid_C"/>
</dbReference>
<dbReference type="PANTHER" id="PTHR33307:SF6">
    <property type="entry name" value="ALPHA-RHAMNOSIDASE (EUROFUNG)-RELATED"/>
    <property type="match status" value="1"/>
</dbReference>
<dbReference type="Gene3D" id="2.60.120.260">
    <property type="entry name" value="Galactose-binding domain-like"/>
    <property type="match status" value="2"/>
</dbReference>
<dbReference type="Gene3D" id="1.50.10.10">
    <property type="match status" value="1"/>
</dbReference>
<evidence type="ECO:0000313" key="8">
    <source>
        <dbReference type="EMBL" id="NSG84653.1"/>
    </source>
</evidence>
<comment type="catalytic activity">
    <reaction evidence="1">
        <text>Hydrolysis of terminal non-reducing alpha-L-rhamnose residues in alpha-L-rhamnosides.</text>
        <dbReference type="EC" id="3.2.1.40"/>
    </reaction>
</comment>
<proteinExistence type="predicted"/>
<evidence type="ECO:0000256" key="1">
    <source>
        <dbReference type="ARBA" id="ARBA00001445"/>
    </source>
</evidence>
<dbReference type="InterPro" id="IPR016007">
    <property type="entry name" value="Alpha_rhamnosid"/>
</dbReference>
<dbReference type="InterPro" id="IPR012341">
    <property type="entry name" value="6hp_glycosidase-like_sf"/>
</dbReference>
<dbReference type="Pfam" id="PF25788">
    <property type="entry name" value="Ig_Rha78A_N"/>
    <property type="match status" value="1"/>
</dbReference>
<name>A0ABX2H5Y3_9FIRM</name>
<sequence>MLAIKKIYMDYETAPVGVSHMPQFAWELVSNKKNVKQKSYELQIAKDADFTDLIYNSGKTESEESAHVYAEGASLESGKRYFVRAKASDDQEETDWSETASFVTALAGKNGEWEEGAPAWKAPFVSAETDDSYKNVSKGTYVRGTFEIKKDIKEAYAFTTALGLYQFYLNGKKVGEDEMTPGWTSYRRHLLYQTYDVTEYLQKGINGAGAMLAPGWYKGVMGLTKARNNYGDQTAFTMELLIRYTDGTTESVYTDPSWKGCDSPVIFAEIYDGETYDAALEIPDWSKAETTKGDWKPVQLVFFDTQVMRAQYAAKVRVMDRIPAKRIFKTPAGDTVIDFAQNMAGRIEVTAAGKPGDVIELHCFEVLDKDGNVYLDNLRAAKATMKYTFAREETVTWHPTFTYMGFQYALIVSYPGEPKAENFTACTLHSNMASNGSLECSNPLLNQLHHNFLWGLKSNFLDVPTDCPQRDERLGWTGDAQIFCRTATYLMNTYTFYKKWLHDLEVDQTPEGGVPHVVPNIEEGRTDGNWLLRQGPHSAAAWADAAIINPWTMYLMYGDKDILKKQYNSMKGWIDFMRAHAVDYIWNYKLQFGDWVALDAEEGSYFGATPNDLTCTAYYAYSTGLFVKMAHALGKEDVAAEYEELYHKIVKKFQETFFDAEGNMTAQTQTAHIVALYFQLTPEKYITKTVEGLKRLLDKENGHLVTGFVGTPYFCHALSQNHSLKEAYDLLLKEDFPSWLYQVKKGATTIWEHWDGMKDDGSMWSADMNSFNHYAYGAIGEWMYRAMAGIEADPEHPGFKHAILYPRIGGNLKYTAGKYHSIYGDVGVKWEVQGKQITLTVQIPVNTTAEIRLDQAKSVLESDGLTFIREADYMAAEAGSGTYQIVFEQ</sequence>
<accession>A0ABX2H5Y3</accession>
<dbReference type="GO" id="GO:0016787">
    <property type="term" value="F:hydrolase activity"/>
    <property type="evidence" value="ECO:0007669"/>
    <property type="project" value="UniProtKB-KW"/>
</dbReference>
<dbReference type="EMBL" id="JAAITS010000008">
    <property type="protein sequence ID" value="NSG84653.1"/>
    <property type="molecule type" value="Genomic_DNA"/>
</dbReference>
<dbReference type="SUPFAM" id="SSF48208">
    <property type="entry name" value="Six-hairpin glycosidases"/>
    <property type="match status" value="1"/>
</dbReference>
<dbReference type="Pfam" id="PF17389">
    <property type="entry name" value="Bac_rhamnosid6H"/>
    <property type="match status" value="1"/>
</dbReference>
<dbReference type="InterPro" id="IPR008902">
    <property type="entry name" value="Rhamnosid_concanavalin"/>
</dbReference>
<feature type="domain" description="Alpha-L-rhamnosidase concanavalin-like" evidence="4">
    <location>
        <begin position="329"/>
        <end position="429"/>
    </location>
</feature>
<dbReference type="InterPro" id="IPR013737">
    <property type="entry name" value="Bac_rhamnosid_N"/>
</dbReference>
<evidence type="ECO:0000256" key="3">
    <source>
        <dbReference type="ARBA" id="ARBA00022801"/>
    </source>
</evidence>
<dbReference type="Gene3D" id="2.60.40.10">
    <property type="entry name" value="Immunoglobulins"/>
    <property type="match status" value="1"/>
</dbReference>
<dbReference type="InterPro" id="IPR035396">
    <property type="entry name" value="Bac_rhamnosid6H"/>
</dbReference>
<feature type="domain" description="Alpha-L-rhamnosidase six-hairpin glycosidase" evidence="6">
    <location>
        <begin position="435"/>
        <end position="786"/>
    </location>
</feature>
<dbReference type="EC" id="3.2.1.40" evidence="2"/>
<organism evidence="8 9">
    <name type="scientific">Blautia faecis</name>
    <dbReference type="NCBI Taxonomy" id="871665"/>
    <lineage>
        <taxon>Bacteria</taxon>
        <taxon>Bacillati</taxon>
        <taxon>Bacillota</taxon>
        <taxon>Clostridia</taxon>
        <taxon>Lachnospirales</taxon>
        <taxon>Lachnospiraceae</taxon>
        <taxon>Blautia</taxon>
    </lineage>
</organism>
<feature type="domain" description="Bacterial alpha-L-rhamnosidase N-terminal" evidence="5">
    <location>
        <begin position="150"/>
        <end position="319"/>
    </location>
</feature>
<keyword evidence="3 8" id="KW-0378">Hydrolase</keyword>
<protein>
    <recommendedName>
        <fullName evidence="2">alpha-L-rhamnosidase</fullName>
        <ecNumber evidence="2">3.2.1.40</ecNumber>
    </recommendedName>
</protein>